<name>M8BFF1_AEGTA</name>
<dbReference type="EnsemblPlants" id="EMT12676">
    <property type="protein sequence ID" value="EMT12676"/>
    <property type="gene ID" value="F775_21025"/>
</dbReference>
<evidence type="ECO:0000313" key="1">
    <source>
        <dbReference type="EnsemblPlants" id="EMT12676"/>
    </source>
</evidence>
<sequence>MAAPALKFAAVMLLAALCTAALAPAASGQPTDALATCIGRCGVCALPEREGLHRYLHSTAALRGQMSLHLFRHGLLVEKGPIVPVREGLLSRFVDRD</sequence>
<dbReference type="AlphaFoldDB" id="M8BFF1"/>
<proteinExistence type="predicted"/>
<protein>
    <submittedName>
        <fullName evidence="1">Uncharacterized protein</fullName>
    </submittedName>
</protein>
<accession>M8BFF1</accession>
<organism evidence="1">
    <name type="scientific">Aegilops tauschii</name>
    <name type="common">Tausch's goatgrass</name>
    <name type="synonym">Aegilops squarrosa</name>
    <dbReference type="NCBI Taxonomy" id="37682"/>
    <lineage>
        <taxon>Eukaryota</taxon>
        <taxon>Viridiplantae</taxon>
        <taxon>Streptophyta</taxon>
        <taxon>Embryophyta</taxon>
        <taxon>Tracheophyta</taxon>
        <taxon>Spermatophyta</taxon>
        <taxon>Magnoliopsida</taxon>
        <taxon>Liliopsida</taxon>
        <taxon>Poales</taxon>
        <taxon>Poaceae</taxon>
        <taxon>BOP clade</taxon>
        <taxon>Pooideae</taxon>
        <taxon>Triticodae</taxon>
        <taxon>Triticeae</taxon>
        <taxon>Triticinae</taxon>
        <taxon>Aegilops</taxon>
    </lineage>
</organism>
<reference evidence="1" key="1">
    <citation type="submission" date="2015-06" db="UniProtKB">
        <authorList>
            <consortium name="EnsemblPlants"/>
        </authorList>
    </citation>
    <scope>IDENTIFICATION</scope>
</reference>